<protein>
    <submittedName>
        <fullName evidence="4">Gnat family</fullName>
    </submittedName>
</protein>
<dbReference type="InterPro" id="IPR000182">
    <property type="entry name" value="GNAT_dom"/>
</dbReference>
<dbReference type="PANTHER" id="PTHR43877:SF2">
    <property type="entry name" value="AMINOALKYLPHOSPHONATE N-ACETYLTRANSFERASE-RELATED"/>
    <property type="match status" value="1"/>
</dbReference>
<dbReference type="Pfam" id="PF00583">
    <property type="entry name" value="Acetyltransf_1"/>
    <property type="match status" value="1"/>
</dbReference>
<dbReference type="PROSITE" id="PS51186">
    <property type="entry name" value="GNAT"/>
    <property type="match status" value="1"/>
</dbReference>
<evidence type="ECO:0000256" key="1">
    <source>
        <dbReference type="ARBA" id="ARBA00022679"/>
    </source>
</evidence>
<dbReference type="Gene3D" id="3.40.630.30">
    <property type="match status" value="1"/>
</dbReference>
<dbReference type="InterPro" id="IPR016181">
    <property type="entry name" value="Acyl_CoA_acyltransferase"/>
</dbReference>
<accession>A0A8H4KS33</accession>
<dbReference type="PANTHER" id="PTHR43877">
    <property type="entry name" value="AMINOALKYLPHOSPHONATE N-ACETYLTRANSFERASE-RELATED-RELATED"/>
    <property type="match status" value="1"/>
</dbReference>
<evidence type="ECO:0000313" key="4">
    <source>
        <dbReference type="EMBL" id="KAF4454243.1"/>
    </source>
</evidence>
<dbReference type="EMBL" id="JAADJG010000130">
    <property type="protein sequence ID" value="KAF4454243.1"/>
    <property type="molecule type" value="Genomic_DNA"/>
</dbReference>
<dbReference type="SUPFAM" id="SSF55729">
    <property type="entry name" value="Acyl-CoA N-acyltransferases (Nat)"/>
    <property type="match status" value="1"/>
</dbReference>
<dbReference type="InterPro" id="IPR050832">
    <property type="entry name" value="Bact_Acetyltransf"/>
</dbReference>
<keyword evidence="5" id="KW-1185">Reference proteome</keyword>
<sequence length="171" mass="19481">MANITIQLATPAEIPAIVSFISKARADMFPFLDQTSSDQMAQKELDTFQDKYLDHPHGAFLAAYSDGCIIASIGYVAYDDRFTHISLDSDNVVEILRLYVEPKWRRVGLASKLFDALVETAQQADIKQLYLHTHPFLPNAIDFWKRKGFSVITVDDDPTWQTTHMKRSLEK</sequence>
<dbReference type="AlphaFoldDB" id="A0A8H4KS33"/>
<feature type="domain" description="N-acetyltransferase" evidence="3">
    <location>
        <begin position="4"/>
        <end position="170"/>
    </location>
</feature>
<gene>
    <name evidence="4" type="ORF">F53441_3243</name>
</gene>
<proteinExistence type="predicted"/>
<dbReference type="OrthoDB" id="41532at2759"/>
<comment type="caution">
    <text evidence="4">The sequence shown here is derived from an EMBL/GenBank/DDBJ whole genome shotgun (WGS) entry which is preliminary data.</text>
</comment>
<evidence type="ECO:0000313" key="5">
    <source>
        <dbReference type="Proteomes" id="UP000605986"/>
    </source>
</evidence>
<keyword evidence="2" id="KW-0012">Acyltransferase</keyword>
<dbReference type="CDD" id="cd04301">
    <property type="entry name" value="NAT_SF"/>
    <property type="match status" value="1"/>
</dbReference>
<dbReference type="Proteomes" id="UP000605986">
    <property type="component" value="Unassembled WGS sequence"/>
</dbReference>
<evidence type="ECO:0000256" key="2">
    <source>
        <dbReference type="ARBA" id="ARBA00023315"/>
    </source>
</evidence>
<dbReference type="GO" id="GO:0016747">
    <property type="term" value="F:acyltransferase activity, transferring groups other than amino-acyl groups"/>
    <property type="evidence" value="ECO:0007669"/>
    <property type="project" value="InterPro"/>
</dbReference>
<name>A0A8H4KS33_9HYPO</name>
<evidence type="ECO:0000259" key="3">
    <source>
        <dbReference type="PROSITE" id="PS51186"/>
    </source>
</evidence>
<reference evidence="4" key="1">
    <citation type="submission" date="2020-01" db="EMBL/GenBank/DDBJ databases">
        <title>Identification and distribution of gene clusters putatively required for synthesis of sphingolipid metabolism inhibitors in phylogenetically diverse species of the filamentous fungus Fusarium.</title>
        <authorList>
            <person name="Kim H.-S."/>
            <person name="Busman M."/>
            <person name="Brown D.W."/>
            <person name="Divon H."/>
            <person name="Uhlig S."/>
            <person name="Proctor R.H."/>
        </authorList>
    </citation>
    <scope>NUCLEOTIDE SEQUENCE</scope>
    <source>
        <strain evidence="4">NRRL 53441</strain>
    </source>
</reference>
<keyword evidence="1" id="KW-0808">Transferase</keyword>
<organism evidence="4 5">
    <name type="scientific">Fusarium austroafricanum</name>
    <dbReference type="NCBI Taxonomy" id="2364996"/>
    <lineage>
        <taxon>Eukaryota</taxon>
        <taxon>Fungi</taxon>
        <taxon>Dikarya</taxon>
        <taxon>Ascomycota</taxon>
        <taxon>Pezizomycotina</taxon>
        <taxon>Sordariomycetes</taxon>
        <taxon>Hypocreomycetidae</taxon>
        <taxon>Hypocreales</taxon>
        <taxon>Nectriaceae</taxon>
        <taxon>Fusarium</taxon>
        <taxon>Fusarium concolor species complex</taxon>
    </lineage>
</organism>